<dbReference type="AlphaFoldDB" id="A0A1M4YRR6"/>
<sequence>MSHPSIHPAIALIQQRFSANHFDPTHALGEGDIPALLVAVGQAAPGNWPQKPRRPLAQVLEIL</sequence>
<protein>
    <recommendedName>
        <fullName evidence="3">Nitroreductase family protein</fullName>
    </recommendedName>
</protein>
<evidence type="ECO:0000313" key="2">
    <source>
        <dbReference type="Proteomes" id="UP000184327"/>
    </source>
</evidence>
<dbReference type="STRING" id="1122156.SAMN02745117_01299"/>
<name>A0A1M4YRR6_9BURK</name>
<proteinExistence type="predicted"/>
<keyword evidence="2" id="KW-1185">Reference proteome</keyword>
<accession>A0A1M4YRR6</accession>
<dbReference type="EMBL" id="FQUZ01000012">
    <property type="protein sequence ID" value="SHF08006.1"/>
    <property type="molecule type" value="Genomic_DNA"/>
</dbReference>
<organism evidence="1 2">
    <name type="scientific">Lampropedia hyalina DSM 16112</name>
    <dbReference type="NCBI Taxonomy" id="1122156"/>
    <lineage>
        <taxon>Bacteria</taxon>
        <taxon>Pseudomonadati</taxon>
        <taxon>Pseudomonadota</taxon>
        <taxon>Betaproteobacteria</taxon>
        <taxon>Burkholderiales</taxon>
        <taxon>Comamonadaceae</taxon>
        <taxon>Lampropedia</taxon>
    </lineage>
</organism>
<gene>
    <name evidence="1" type="ORF">SAMN02745117_01299</name>
</gene>
<evidence type="ECO:0008006" key="3">
    <source>
        <dbReference type="Google" id="ProtNLM"/>
    </source>
</evidence>
<dbReference type="Proteomes" id="UP000184327">
    <property type="component" value="Unassembled WGS sequence"/>
</dbReference>
<reference evidence="1 2" key="1">
    <citation type="submission" date="2016-11" db="EMBL/GenBank/DDBJ databases">
        <authorList>
            <person name="Jaros S."/>
            <person name="Januszkiewicz K."/>
            <person name="Wedrychowicz H."/>
        </authorList>
    </citation>
    <scope>NUCLEOTIDE SEQUENCE [LARGE SCALE GENOMIC DNA]</scope>
    <source>
        <strain evidence="1 2">DSM 16112</strain>
    </source>
</reference>
<evidence type="ECO:0000313" key="1">
    <source>
        <dbReference type="EMBL" id="SHF08006.1"/>
    </source>
</evidence>